<name>A0ABU3L9P8_9FLAO</name>
<accession>A0ABU3L9P8</accession>
<dbReference type="Proteomes" id="UP001250656">
    <property type="component" value="Unassembled WGS sequence"/>
</dbReference>
<sequence>MTDYVISPRSGVSISLREGQHLKVSCIQDEQVADLVAFNPNQLEEVLSNGKTFDYAETIQLTTGHTLYSNKSNPMLDIIEDTCKTHDFLLAPCCPKTMKIFYNIEESVPTCHGNLYAALKGSGVKQWQIPTAFNIFMNVPVRPDGNLKVLPPTAKAGDYILFEARMDLLIGLTACSAPASNNGSFKPIGYSVW</sequence>
<evidence type="ECO:0000259" key="1">
    <source>
        <dbReference type="Pfam" id="PF09347"/>
    </source>
</evidence>
<dbReference type="PANTHER" id="PTHR31527:SF0">
    <property type="entry name" value="RE64534P"/>
    <property type="match status" value="1"/>
</dbReference>
<evidence type="ECO:0000313" key="3">
    <source>
        <dbReference type="Proteomes" id="UP001250656"/>
    </source>
</evidence>
<dbReference type="Pfam" id="PF09347">
    <property type="entry name" value="DUF1989"/>
    <property type="match status" value="1"/>
</dbReference>
<proteinExistence type="predicted"/>
<dbReference type="EMBL" id="JAVTTP010000001">
    <property type="protein sequence ID" value="MDT7830434.1"/>
    <property type="molecule type" value="Genomic_DNA"/>
</dbReference>
<gene>
    <name evidence="2" type="ORF">RQM65_17330</name>
</gene>
<protein>
    <submittedName>
        <fullName evidence="2">Urea carboxylase-associated family protein</fullName>
    </submittedName>
</protein>
<dbReference type="InterPro" id="IPR018959">
    <property type="entry name" value="DUF1989"/>
</dbReference>
<evidence type="ECO:0000313" key="2">
    <source>
        <dbReference type="EMBL" id="MDT7830434.1"/>
    </source>
</evidence>
<feature type="domain" description="DUF1989" evidence="1">
    <location>
        <begin position="5"/>
        <end position="169"/>
    </location>
</feature>
<dbReference type="RefSeq" id="WP_314016694.1">
    <property type="nucleotide sequence ID" value="NZ_JAVTTP010000001.1"/>
</dbReference>
<keyword evidence="3" id="KW-1185">Reference proteome</keyword>
<reference evidence="2 3" key="1">
    <citation type="submission" date="2023-09" db="EMBL/GenBank/DDBJ databases">
        <title>Novel taxa isolated from Blanes Bay.</title>
        <authorList>
            <person name="Rey-Velasco X."/>
            <person name="Lucena T."/>
        </authorList>
    </citation>
    <scope>NUCLEOTIDE SEQUENCE [LARGE SCALE GENOMIC DNA]</scope>
    <source>
        <strain evidence="2 3">S334</strain>
    </source>
</reference>
<dbReference type="PANTHER" id="PTHR31527">
    <property type="entry name" value="RE64534P"/>
    <property type="match status" value="1"/>
</dbReference>
<organism evidence="2 3">
    <name type="scientific">Pricia mediterranea</name>
    <dbReference type="NCBI Taxonomy" id="3076079"/>
    <lineage>
        <taxon>Bacteria</taxon>
        <taxon>Pseudomonadati</taxon>
        <taxon>Bacteroidota</taxon>
        <taxon>Flavobacteriia</taxon>
        <taxon>Flavobacteriales</taxon>
        <taxon>Flavobacteriaceae</taxon>
        <taxon>Pricia</taxon>
    </lineage>
</organism>
<comment type="caution">
    <text evidence="2">The sequence shown here is derived from an EMBL/GenBank/DDBJ whole genome shotgun (WGS) entry which is preliminary data.</text>
</comment>